<name>B0X344_CULQU</name>
<accession>B0X344</accession>
<dbReference type="GO" id="GO:0005524">
    <property type="term" value="F:ATP binding"/>
    <property type="evidence" value="ECO:0007669"/>
    <property type="project" value="InterPro"/>
</dbReference>
<dbReference type="InterPro" id="IPR027417">
    <property type="entry name" value="P-loop_NTPase"/>
</dbReference>
<keyword evidence="4" id="KW-1185">Reference proteome</keyword>
<feature type="domain" description="SecA DEAD-like N-terminal" evidence="1">
    <location>
        <begin position="59"/>
        <end position="178"/>
    </location>
</feature>
<dbReference type="Pfam" id="PF07517">
    <property type="entry name" value="SecA_DEAD"/>
    <property type="match status" value="1"/>
</dbReference>
<dbReference type="SUPFAM" id="SSF52540">
    <property type="entry name" value="P-loop containing nucleoside triphosphate hydrolases"/>
    <property type="match status" value="1"/>
</dbReference>
<protein>
    <recommendedName>
        <fullName evidence="1">SecA DEAD-like N-terminal domain-containing protein</fullName>
    </recommendedName>
</protein>
<sequence>MSLAEALQKYAELNDGAGYDEGLLKQAYERYSDQFEAYMAEHDQDKAAANAKQVRGSVTKPNLFKTWTAQFKREKLSKILARVAAVWSVMVSEDVSEFFKPHCFQVLCVLQLLGSDSDLSGVSKQLAQVLMGQGKSLVLALIATILALTGHEIQLVCYNEYLVKRDAKDFADLYELFDHDHEADGALFFKVSRSVLRTTSAAAWLVVVGGPASERPNKPKAKVQDNSVLLVDEDDVFFTKDYYESQYCPIMSTHVHGEDEIQEEIWYVVNDLSKHDVQRVTTRIQTVMSSSMFKQGNLFSVLFLNKREAYDLLVESDNGYVRKTYTNKSLFAEHLNLIIFLWEPTTREVLNISS</sequence>
<gene>
    <name evidence="3" type="primary">6046960</name>
    <name evidence="2" type="ORF">CpipJ_CPIJ014083</name>
</gene>
<reference evidence="3" key="2">
    <citation type="submission" date="2021-02" db="UniProtKB">
        <authorList>
            <consortium name="EnsemblMetazoa"/>
        </authorList>
    </citation>
    <scope>IDENTIFICATION</scope>
    <source>
        <strain evidence="3">JHB</strain>
    </source>
</reference>
<evidence type="ECO:0000259" key="1">
    <source>
        <dbReference type="Pfam" id="PF07517"/>
    </source>
</evidence>
<dbReference type="EnsemblMetazoa" id="CPIJ014083-RA">
    <property type="protein sequence ID" value="CPIJ014083-PA"/>
    <property type="gene ID" value="CPIJ014083"/>
</dbReference>
<organism>
    <name type="scientific">Culex quinquefasciatus</name>
    <name type="common">Southern house mosquito</name>
    <name type="synonym">Culex pungens</name>
    <dbReference type="NCBI Taxonomy" id="7176"/>
    <lineage>
        <taxon>Eukaryota</taxon>
        <taxon>Metazoa</taxon>
        <taxon>Ecdysozoa</taxon>
        <taxon>Arthropoda</taxon>
        <taxon>Hexapoda</taxon>
        <taxon>Insecta</taxon>
        <taxon>Pterygota</taxon>
        <taxon>Neoptera</taxon>
        <taxon>Endopterygota</taxon>
        <taxon>Diptera</taxon>
        <taxon>Nematocera</taxon>
        <taxon>Culicoidea</taxon>
        <taxon>Culicidae</taxon>
        <taxon>Culicinae</taxon>
        <taxon>Culicini</taxon>
        <taxon>Culex</taxon>
        <taxon>Culex</taxon>
    </lineage>
</organism>
<dbReference type="GO" id="GO:0016020">
    <property type="term" value="C:membrane"/>
    <property type="evidence" value="ECO:0007669"/>
    <property type="project" value="InterPro"/>
</dbReference>
<dbReference type="HOGENOM" id="CLU_783584_0_0_1"/>
<dbReference type="KEGG" id="cqu:CpipJ_CPIJ014083"/>
<reference evidence="2" key="1">
    <citation type="submission" date="2007-03" db="EMBL/GenBank/DDBJ databases">
        <title>Annotation of Culex pipiens quinquefasciatus.</title>
        <authorList>
            <consortium name="The Broad Institute Genome Sequencing Platform"/>
            <person name="Atkinson P.W."/>
            <person name="Hemingway J."/>
            <person name="Christensen B.M."/>
            <person name="Higgs S."/>
            <person name="Kodira C."/>
            <person name="Hannick L."/>
            <person name="Megy K."/>
            <person name="O'Leary S."/>
            <person name="Pearson M."/>
            <person name="Haas B.J."/>
            <person name="Mauceli E."/>
            <person name="Wortman J.R."/>
            <person name="Lee N.H."/>
            <person name="Guigo R."/>
            <person name="Stanke M."/>
            <person name="Alvarado L."/>
            <person name="Amedeo P."/>
            <person name="Antoine C.H."/>
            <person name="Arensburger P."/>
            <person name="Bidwell S.L."/>
            <person name="Crawford M."/>
            <person name="Camaro F."/>
            <person name="Devon K."/>
            <person name="Engels R."/>
            <person name="Hammond M."/>
            <person name="Howarth C."/>
            <person name="Koehrsen M."/>
            <person name="Lawson D."/>
            <person name="Montgomery P."/>
            <person name="Nene V."/>
            <person name="Nusbaum C."/>
            <person name="Puiu D."/>
            <person name="Romero-Severson J."/>
            <person name="Severson D.W."/>
            <person name="Shumway M."/>
            <person name="Sisk P."/>
            <person name="Stolte C."/>
            <person name="Zeng Q."/>
            <person name="Eisenstadt E."/>
            <person name="Fraser-Liggett C."/>
            <person name="Strausberg R."/>
            <person name="Galagan J."/>
            <person name="Birren B."/>
            <person name="Collins F.H."/>
        </authorList>
    </citation>
    <scope>NUCLEOTIDE SEQUENCE [LARGE SCALE GENOMIC DNA]</scope>
    <source>
        <strain evidence="2">JHB</strain>
    </source>
</reference>
<proteinExistence type="predicted"/>
<dbReference type="OrthoDB" id="47060at2759"/>
<dbReference type="EMBL" id="DS232308">
    <property type="protein sequence ID" value="EDS39546.1"/>
    <property type="molecule type" value="Genomic_DNA"/>
</dbReference>
<dbReference type="GO" id="GO:0017038">
    <property type="term" value="P:protein import"/>
    <property type="evidence" value="ECO:0007669"/>
    <property type="project" value="InterPro"/>
</dbReference>
<dbReference type="InParanoid" id="B0X344"/>
<dbReference type="InterPro" id="IPR011115">
    <property type="entry name" value="SecA_DEAD"/>
</dbReference>
<evidence type="ECO:0000313" key="4">
    <source>
        <dbReference type="Proteomes" id="UP000002320"/>
    </source>
</evidence>
<evidence type="ECO:0000313" key="2">
    <source>
        <dbReference type="EMBL" id="EDS39546.1"/>
    </source>
</evidence>
<dbReference type="AlphaFoldDB" id="B0X344"/>
<dbReference type="VEuPathDB" id="VectorBase:CPIJ014083"/>
<evidence type="ECO:0000313" key="3">
    <source>
        <dbReference type="EnsemblMetazoa" id="CPIJ014083-PA"/>
    </source>
</evidence>
<dbReference type="VEuPathDB" id="VectorBase:CQUJHB000940"/>
<dbReference type="Gene3D" id="3.40.50.300">
    <property type="entry name" value="P-loop containing nucleotide triphosphate hydrolases"/>
    <property type="match status" value="1"/>
</dbReference>
<dbReference type="Proteomes" id="UP000002320">
    <property type="component" value="Unassembled WGS sequence"/>
</dbReference>